<dbReference type="GO" id="GO:0046474">
    <property type="term" value="P:glycerophospholipid biosynthetic process"/>
    <property type="evidence" value="ECO:0007669"/>
    <property type="project" value="TreeGrafter"/>
</dbReference>
<dbReference type="eggNOG" id="KOG2704">
    <property type="taxonomic scope" value="Eukaryota"/>
</dbReference>
<accession>R8BU86</accession>
<evidence type="ECO:0000256" key="3">
    <source>
        <dbReference type="ARBA" id="ARBA00022692"/>
    </source>
</evidence>
<dbReference type="AlphaFoldDB" id="R8BU86"/>
<sequence length="551" mass="62161">MLPLINAPFVFLAGKIGASSDELKLIFSFLLSYPLAGLLKRVPDARPEQKNLFIISIGIFYLVGLFDLWAGLRTLLVAAIGAYGIAYFGRGSPYMPWAGFVFLMGHMSVNHLARQAANDPSSVDITGAQMVLVMKLGAFCWNVADGTLPEDQLSDFQKDRRLLQLPSLLDYAGYVFFFPALMAGPAMDFAEYRRWLDTTMFEVPTNIDPAKKPPTRKRRKIPRSGTPAAWKAASGLFWILMFLNFSGWYNFDTLVGPTYMNYGFLRRVFMMHMFSFTARMKYYGVWSLTEGACILAGLGYNGVDPVTGKVSWNRLQNINPWGVESAQNTRAYLENWNMKTNMWLRNYIYLRVTPRGKKPGFRASMATFVTSAFWHGFYPGYYLTFVLASFVQTEAKHFRRHVRPFFLDPVTQKGTAKKRYYDIASYFATQLVFSFTTAPFLILGFSDSIKAWARVYFYGILSVVASMAFFASPAKATLRKQLEEHNARAGVKLKKSASTESLTGREPVMGLSADLEKDLDEAVQELRTEIEARQRASTASNPKKTHAAAFS</sequence>
<dbReference type="HOGENOM" id="CLU_011340_5_0_1"/>
<reference evidence="10" key="1">
    <citation type="journal article" date="2013" name="Genome Announc.">
        <title>Draft genome sequence of the ascomycete Phaeoacremonium aleophilum strain UCR-PA7, a causal agent of the esca disease complex in grapevines.</title>
        <authorList>
            <person name="Blanco-Ulate B."/>
            <person name="Rolshausen P."/>
            <person name="Cantu D."/>
        </authorList>
    </citation>
    <scope>NUCLEOTIDE SEQUENCE [LARGE SCALE GENOMIC DNA]</scope>
    <source>
        <strain evidence="10">UCR-PA7</strain>
    </source>
</reference>
<evidence type="ECO:0000256" key="8">
    <source>
        <dbReference type="SAM" id="Phobius"/>
    </source>
</evidence>
<evidence type="ECO:0000256" key="1">
    <source>
        <dbReference type="ARBA" id="ARBA00004141"/>
    </source>
</evidence>
<feature type="transmembrane region" description="Helical" evidence="8">
    <location>
        <begin position="423"/>
        <end position="445"/>
    </location>
</feature>
<gene>
    <name evidence="9" type="ORF">UCRPA7_1649</name>
</gene>
<dbReference type="KEGG" id="tmn:UCRPA7_1649"/>
<dbReference type="GO" id="GO:0047184">
    <property type="term" value="F:1-acylglycerophosphocholine O-acyltransferase activity"/>
    <property type="evidence" value="ECO:0007669"/>
    <property type="project" value="TreeGrafter"/>
</dbReference>
<dbReference type="OrthoDB" id="286734at2759"/>
<name>R8BU86_PHAM7</name>
<feature type="transmembrane region" description="Helical" evidence="8">
    <location>
        <begin position="171"/>
        <end position="190"/>
    </location>
</feature>
<keyword evidence="5 8" id="KW-0472">Membrane</keyword>
<feature type="transmembrane region" description="Helical" evidence="8">
    <location>
        <begin position="283"/>
        <end position="303"/>
    </location>
</feature>
<keyword evidence="6" id="KW-0012">Acyltransferase</keyword>
<evidence type="ECO:0000313" key="9">
    <source>
        <dbReference type="EMBL" id="EOO02845.1"/>
    </source>
</evidence>
<evidence type="ECO:0000313" key="10">
    <source>
        <dbReference type="Proteomes" id="UP000014074"/>
    </source>
</evidence>
<evidence type="ECO:0000256" key="7">
    <source>
        <dbReference type="SAM" id="MobiDB-lite"/>
    </source>
</evidence>
<feature type="transmembrane region" description="Helical" evidence="8">
    <location>
        <begin position="59"/>
        <end position="88"/>
    </location>
</feature>
<dbReference type="InterPro" id="IPR004299">
    <property type="entry name" value="MBOAT_fam"/>
</dbReference>
<feature type="region of interest" description="Disordered" evidence="7">
    <location>
        <begin position="530"/>
        <end position="551"/>
    </location>
</feature>
<evidence type="ECO:0000256" key="6">
    <source>
        <dbReference type="ARBA" id="ARBA00023315"/>
    </source>
</evidence>
<dbReference type="GO" id="GO:0016020">
    <property type="term" value="C:membrane"/>
    <property type="evidence" value="ECO:0007669"/>
    <property type="project" value="UniProtKB-SubCell"/>
</dbReference>
<dbReference type="PANTHER" id="PTHR13906:SF4">
    <property type="entry name" value="LYSOPHOSPHOLIPID ACYLTRANSFERASE 6"/>
    <property type="match status" value="1"/>
</dbReference>
<dbReference type="PANTHER" id="PTHR13906">
    <property type="entry name" value="PORCUPINE"/>
    <property type="match status" value="1"/>
</dbReference>
<comment type="subcellular location">
    <subcellularLocation>
        <location evidence="1">Membrane</location>
        <topology evidence="1">Multi-pass membrane protein</topology>
    </subcellularLocation>
</comment>
<dbReference type="Proteomes" id="UP000014074">
    <property type="component" value="Unassembled WGS sequence"/>
</dbReference>
<evidence type="ECO:0000256" key="4">
    <source>
        <dbReference type="ARBA" id="ARBA00022989"/>
    </source>
</evidence>
<keyword evidence="4 8" id="KW-1133">Transmembrane helix</keyword>
<evidence type="ECO:0000256" key="2">
    <source>
        <dbReference type="ARBA" id="ARBA00022679"/>
    </source>
</evidence>
<evidence type="ECO:0000256" key="5">
    <source>
        <dbReference type="ARBA" id="ARBA00023136"/>
    </source>
</evidence>
<dbReference type="RefSeq" id="XP_007912419.1">
    <property type="nucleotide sequence ID" value="XM_007914228.1"/>
</dbReference>
<dbReference type="GO" id="GO:0003841">
    <property type="term" value="F:1-acylglycerol-3-phosphate O-acyltransferase activity"/>
    <property type="evidence" value="ECO:0007669"/>
    <property type="project" value="TreeGrafter"/>
</dbReference>
<dbReference type="GeneID" id="19321818"/>
<keyword evidence="2" id="KW-0808">Transferase</keyword>
<feature type="transmembrane region" description="Helical" evidence="8">
    <location>
        <begin position="372"/>
        <end position="391"/>
    </location>
</feature>
<dbReference type="InterPro" id="IPR049941">
    <property type="entry name" value="LPLAT_7/PORCN-like"/>
</dbReference>
<feature type="transmembrane region" description="Helical" evidence="8">
    <location>
        <begin position="94"/>
        <end position="113"/>
    </location>
</feature>
<keyword evidence="3 8" id="KW-0812">Transmembrane</keyword>
<dbReference type="Pfam" id="PF03062">
    <property type="entry name" value="MBOAT"/>
    <property type="match status" value="1"/>
</dbReference>
<feature type="transmembrane region" description="Helical" evidence="8">
    <location>
        <begin position="451"/>
        <end position="471"/>
    </location>
</feature>
<dbReference type="GO" id="GO:0030258">
    <property type="term" value="P:lipid modification"/>
    <property type="evidence" value="ECO:0007669"/>
    <property type="project" value="TreeGrafter"/>
</dbReference>
<protein>
    <submittedName>
        <fullName evidence="9">Putative mboat family protein</fullName>
    </submittedName>
</protein>
<keyword evidence="10" id="KW-1185">Reference proteome</keyword>
<proteinExistence type="predicted"/>
<organism evidence="9 10">
    <name type="scientific">Phaeoacremonium minimum (strain UCR-PA7)</name>
    <name type="common">Esca disease fungus</name>
    <name type="synonym">Togninia minima</name>
    <dbReference type="NCBI Taxonomy" id="1286976"/>
    <lineage>
        <taxon>Eukaryota</taxon>
        <taxon>Fungi</taxon>
        <taxon>Dikarya</taxon>
        <taxon>Ascomycota</taxon>
        <taxon>Pezizomycotina</taxon>
        <taxon>Sordariomycetes</taxon>
        <taxon>Sordariomycetidae</taxon>
        <taxon>Togniniales</taxon>
        <taxon>Togniniaceae</taxon>
        <taxon>Phaeoacremonium</taxon>
    </lineage>
</organism>
<dbReference type="GO" id="GO:0005783">
    <property type="term" value="C:endoplasmic reticulum"/>
    <property type="evidence" value="ECO:0007669"/>
    <property type="project" value="TreeGrafter"/>
</dbReference>
<dbReference type="EMBL" id="KB932897">
    <property type="protein sequence ID" value="EOO02845.1"/>
    <property type="molecule type" value="Genomic_DNA"/>
</dbReference>